<dbReference type="GO" id="GO:0005774">
    <property type="term" value="C:vacuolar membrane"/>
    <property type="evidence" value="ECO:0007669"/>
    <property type="project" value="TreeGrafter"/>
</dbReference>
<organism evidence="9 10">
    <name type="scientific">Rhizodiscina lignyota</name>
    <dbReference type="NCBI Taxonomy" id="1504668"/>
    <lineage>
        <taxon>Eukaryota</taxon>
        <taxon>Fungi</taxon>
        <taxon>Dikarya</taxon>
        <taxon>Ascomycota</taxon>
        <taxon>Pezizomycotina</taxon>
        <taxon>Dothideomycetes</taxon>
        <taxon>Pleosporomycetidae</taxon>
        <taxon>Aulographales</taxon>
        <taxon>Rhizodiscinaceae</taxon>
        <taxon>Rhizodiscina</taxon>
    </lineage>
</organism>
<dbReference type="EMBL" id="ML978134">
    <property type="protein sequence ID" value="KAF2094638.1"/>
    <property type="molecule type" value="Genomic_DNA"/>
</dbReference>
<evidence type="ECO:0000256" key="3">
    <source>
        <dbReference type="ARBA" id="ARBA00022448"/>
    </source>
</evidence>
<evidence type="ECO:0000256" key="2">
    <source>
        <dbReference type="ARBA" id="ARBA00010050"/>
    </source>
</evidence>
<proteinExistence type="inferred from homology"/>
<evidence type="ECO:0000256" key="7">
    <source>
        <dbReference type="RuleBase" id="RU367013"/>
    </source>
</evidence>
<dbReference type="InterPro" id="IPR011990">
    <property type="entry name" value="TPR-like_helical_dom_sf"/>
</dbReference>
<dbReference type="PRINTS" id="PR00448">
    <property type="entry name" value="NSFATTACHMNT"/>
</dbReference>
<name>A0A9P4I719_9PEZI</name>
<dbReference type="GO" id="GO:0019905">
    <property type="term" value="F:syntaxin binding"/>
    <property type="evidence" value="ECO:0007669"/>
    <property type="project" value="TreeGrafter"/>
</dbReference>
<dbReference type="GO" id="GO:0035494">
    <property type="term" value="P:SNARE complex disassembly"/>
    <property type="evidence" value="ECO:0007669"/>
    <property type="project" value="TreeGrafter"/>
</dbReference>
<dbReference type="OrthoDB" id="9984275at2759"/>
<dbReference type="SUPFAM" id="SSF48452">
    <property type="entry name" value="TPR-like"/>
    <property type="match status" value="1"/>
</dbReference>
<keyword evidence="10" id="KW-1185">Reference proteome</keyword>
<comment type="subcellular location">
    <subcellularLocation>
        <location evidence="1 7">Membrane</location>
        <topology evidence="1 7">Peripheral membrane protein</topology>
    </subcellularLocation>
</comment>
<keyword evidence="5 7" id="KW-0653">Protein transport</keyword>
<evidence type="ECO:0000313" key="9">
    <source>
        <dbReference type="EMBL" id="KAF2094638.1"/>
    </source>
</evidence>
<evidence type="ECO:0000256" key="1">
    <source>
        <dbReference type="ARBA" id="ARBA00004170"/>
    </source>
</evidence>
<dbReference type="Gene3D" id="1.25.40.10">
    <property type="entry name" value="Tetratricopeptide repeat domain"/>
    <property type="match status" value="1"/>
</dbReference>
<dbReference type="Pfam" id="PF14938">
    <property type="entry name" value="SNAP"/>
    <property type="match status" value="1"/>
</dbReference>
<dbReference type="GO" id="GO:0005483">
    <property type="term" value="F:soluble NSF attachment protein activity"/>
    <property type="evidence" value="ECO:0007669"/>
    <property type="project" value="TreeGrafter"/>
</dbReference>
<dbReference type="FunFam" id="1.25.40.10:FF:000049">
    <property type="entry name" value="Alpha-soluble NSF attachment protein-like"/>
    <property type="match status" value="1"/>
</dbReference>
<evidence type="ECO:0000313" key="10">
    <source>
        <dbReference type="Proteomes" id="UP000799772"/>
    </source>
</evidence>
<dbReference type="AlphaFoldDB" id="A0A9P4I719"/>
<dbReference type="PANTHER" id="PTHR13768:SF8">
    <property type="entry name" value="ALPHA-SOLUBLE NSF ATTACHMENT PROTEIN"/>
    <property type="match status" value="1"/>
</dbReference>
<sequence length="292" mass="32269">MAQDPQALLRQAEKAASGGKGGFSFFGGKTDKLEQAADLYTQAANAFRLQKDGESAGQAFEKAAAIQKDQLKEGGDAANSYVEASKVYRKTSPESCVRVLSQAIDYYTLSGAFRRAATHKETLGDIYSIDLGDNQHAIEAFETAGQWYEDDNAKSIANKNFLKAADLAALAEDYYKAIGHYEKVAKDSLSNNTMKWSVKDYLFKAGICHLATNDMVGFNRALQGYAQMDPNFTTQREHKLLVDLGEAIEKGDKDAFEGSLFQWNQLSPLDSWKTTMFLRIKNAVENAEEDFA</sequence>
<keyword evidence="4 7" id="KW-0931">ER-Golgi transport</keyword>
<keyword evidence="6 7" id="KW-0472">Membrane</keyword>
<comment type="function">
    <text evidence="7">Required for vesicular transport between the endoplasmic reticulum and the Golgi apparatus.</text>
</comment>
<evidence type="ECO:0000256" key="4">
    <source>
        <dbReference type="ARBA" id="ARBA00022892"/>
    </source>
</evidence>
<reference evidence="9" key="1">
    <citation type="journal article" date="2020" name="Stud. Mycol.">
        <title>101 Dothideomycetes genomes: a test case for predicting lifestyles and emergence of pathogens.</title>
        <authorList>
            <person name="Haridas S."/>
            <person name="Albert R."/>
            <person name="Binder M."/>
            <person name="Bloem J."/>
            <person name="Labutti K."/>
            <person name="Salamov A."/>
            <person name="Andreopoulos B."/>
            <person name="Baker S."/>
            <person name="Barry K."/>
            <person name="Bills G."/>
            <person name="Bluhm B."/>
            <person name="Cannon C."/>
            <person name="Castanera R."/>
            <person name="Culley D."/>
            <person name="Daum C."/>
            <person name="Ezra D."/>
            <person name="Gonzalez J."/>
            <person name="Henrissat B."/>
            <person name="Kuo A."/>
            <person name="Liang C."/>
            <person name="Lipzen A."/>
            <person name="Lutzoni F."/>
            <person name="Magnuson J."/>
            <person name="Mondo S."/>
            <person name="Nolan M."/>
            <person name="Ohm R."/>
            <person name="Pangilinan J."/>
            <person name="Park H.-J."/>
            <person name="Ramirez L."/>
            <person name="Alfaro M."/>
            <person name="Sun H."/>
            <person name="Tritt A."/>
            <person name="Yoshinaga Y."/>
            <person name="Zwiers L.-H."/>
            <person name="Turgeon B."/>
            <person name="Goodwin S."/>
            <person name="Spatafora J."/>
            <person name="Crous P."/>
            <person name="Grigoriev I."/>
        </authorList>
    </citation>
    <scope>NUCLEOTIDE SEQUENCE</scope>
    <source>
        <strain evidence="9">CBS 133067</strain>
    </source>
</reference>
<protein>
    <submittedName>
        <fullName evidence="9">TPR-like protein</fullName>
    </submittedName>
</protein>
<accession>A0A9P4I719</accession>
<comment type="caution">
    <text evidence="9">The sequence shown here is derived from an EMBL/GenBank/DDBJ whole genome shotgun (WGS) entry which is preliminary data.</text>
</comment>
<keyword evidence="3 7" id="KW-0813">Transport</keyword>
<comment type="similarity">
    <text evidence="2 7">Belongs to the SNAP family.</text>
</comment>
<dbReference type="CDD" id="cd15832">
    <property type="entry name" value="SNAP"/>
    <property type="match status" value="1"/>
</dbReference>
<feature type="region of interest" description="Disordered" evidence="8">
    <location>
        <begin position="1"/>
        <end position="22"/>
    </location>
</feature>
<dbReference type="GO" id="GO:0031201">
    <property type="term" value="C:SNARE complex"/>
    <property type="evidence" value="ECO:0007669"/>
    <property type="project" value="TreeGrafter"/>
</dbReference>
<dbReference type="InterPro" id="IPR000744">
    <property type="entry name" value="NSF_attach"/>
</dbReference>
<dbReference type="Proteomes" id="UP000799772">
    <property type="component" value="Unassembled WGS sequence"/>
</dbReference>
<dbReference type="PANTHER" id="PTHR13768">
    <property type="entry name" value="SOLUBLE NSF ATTACHMENT PROTEIN SNAP"/>
    <property type="match status" value="1"/>
</dbReference>
<gene>
    <name evidence="9" type="ORF">NA57DRAFT_68648</name>
</gene>
<dbReference type="GO" id="GO:0006886">
    <property type="term" value="P:intracellular protein transport"/>
    <property type="evidence" value="ECO:0007669"/>
    <property type="project" value="UniProtKB-UniRule"/>
</dbReference>
<evidence type="ECO:0000256" key="8">
    <source>
        <dbReference type="SAM" id="MobiDB-lite"/>
    </source>
</evidence>
<evidence type="ECO:0000256" key="6">
    <source>
        <dbReference type="ARBA" id="ARBA00023136"/>
    </source>
</evidence>
<evidence type="ECO:0000256" key="5">
    <source>
        <dbReference type="ARBA" id="ARBA00022927"/>
    </source>
</evidence>